<keyword evidence="9" id="KW-1185">Reference proteome</keyword>
<keyword evidence="1 6" id="KW-1277">Toxin-antitoxin system</keyword>
<feature type="domain" description="PIN" evidence="7">
    <location>
        <begin position="5"/>
        <end position="137"/>
    </location>
</feature>
<protein>
    <recommendedName>
        <fullName evidence="6">Ribonuclease VapC</fullName>
        <shortName evidence="6">RNase VapC</shortName>
        <ecNumber evidence="6">3.1.-.-</ecNumber>
    </recommendedName>
    <alternativeName>
        <fullName evidence="6">Toxin VapC</fullName>
    </alternativeName>
</protein>
<accession>A0ABS6U3J3</accession>
<dbReference type="EC" id="3.1.-.-" evidence="6"/>
<keyword evidence="3 6" id="KW-0479">Metal-binding</keyword>
<dbReference type="Proteomes" id="UP000694300">
    <property type="component" value="Unassembled WGS sequence"/>
</dbReference>
<dbReference type="InterPro" id="IPR022907">
    <property type="entry name" value="VapC_family"/>
</dbReference>
<keyword evidence="6" id="KW-0800">Toxin</keyword>
<evidence type="ECO:0000256" key="3">
    <source>
        <dbReference type="ARBA" id="ARBA00022723"/>
    </source>
</evidence>
<evidence type="ECO:0000256" key="2">
    <source>
        <dbReference type="ARBA" id="ARBA00022722"/>
    </source>
</evidence>
<comment type="cofactor">
    <cofactor evidence="6">
        <name>Mg(2+)</name>
        <dbReference type="ChEBI" id="CHEBI:18420"/>
    </cofactor>
</comment>
<dbReference type="RefSeq" id="WP_218593988.1">
    <property type="nucleotide sequence ID" value="NZ_JADQDE010000389.1"/>
</dbReference>
<keyword evidence="5 6" id="KW-0460">Magnesium</keyword>
<evidence type="ECO:0000256" key="5">
    <source>
        <dbReference type="ARBA" id="ARBA00022842"/>
    </source>
</evidence>
<evidence type="ECO:0000313" key="8">
    <source>
        <dbReference type="EMBL" id="MBW0126812.1"/>
    </source>
</evidence>
<reference evidence="8 9" key="1">
    <citation type="submission" date="2020-11" db="EMBL/GenBank/DDBJ databases">
        <title>Pseudonocardia abyssalis sp. nov. and Pseudonocardia oceani sp. nov., description and phylogenomic analysis of two novel actinomycetes isolated from the deep Southern Ocean.</title>
        <authorList>
            <person name="Parra J."/>
        </authorList>
    </citation>
    <scope>NUCLEOTIDE SEQUENCE [LARGE SCALE GENOMIC DNA]</scope>
    <source>
        <strain evidence="9">KRD185</strain>
    </source>
</reference>
<organism evidence="8 9">
    <name type="scientific">Pseudonocardia oceani</name>
    <dbReference type="NCBI Taxonomy" id="2792013"/>
    <lineage>
        <taxon>Bacteria</taxon>
        <taxon>Bacillati</taxon>
        <taxon>Actinomycetota</taxon>
        <taxon>Actinomycetes</taxon>
        <taxon>Pseudonocardiales</taxon>
        <taxon>Pseudonocardiaceae</taxon>
        <taxon>Pseudonocardia</taxon>
    </lineage>
</organism>
<evidence type="ECO:0000259" key="7">
    <source>
        <dbReference type="Pfam" id="PF01850"/>
    </source>
</evidence>
<dbReference type="HAMAP" id="MF_00265">
    <property type="entry name" value="VapC_Nob1"/>
    <property type="match status" value="1"/>
</dbReference>
<gene>
    <name evidence="6" type="primary">vapC</name>
    <name evidence="8" type="ORF">I4I82_03845</name>
</gene>
<proteinExistence type="inferred from homology"/>
<comment type="function">
    <text evidence="6">Toxic component of a toxin-antitoxin (TA) system. An RNase.</text>
</comment>
<dbReference type="Pfam" id="PF01850">
    <property type="entry name" value="PIN"/>
    <property type="match status" value="1"/>
</dbReference>
<comment type="similarity">
    <text evidence="6">Belongs to the PINc/VapC protein family.</text>
</comment>
<dbReference type="CDD" id="cd09874">
    <property type="entry name" value="PIN_MT3492-like"/>
    <property type="match status" value="1"/>
</dbReference>
<evidence type="ECO:0000313" key="9">
    <source>
        <dbReference type="Proteomes" id="UP000694300"/>
    </source>
</evidence>
<sequence length="145" mass="15302">MIVLYADTSAVVGAYLADEPGHDELAATVFDGADPVVTSELTRVEFASAVTAAVRARRLEEGTALLDRFDADCGDGGPLLMLGFDAAQVLPLARRLVVEHRLRTLDALHLAAALTAVPALADEVVLLSRDVRQVRAAAELGLAVR</sequence>
<comment type="caution">
    <text evidence="8">The sequence shown here is derived from an EMBL/GenBank/DDBJ whole genome shotgun (WGS) entry which is preliminary data.</text>
</comment>
<feature type="binding site" evidence="6">
    <location>
        <position position="106"/>
    </location>
    <ligand>
        <name>Mg(2+)</name>
        <dbReference type="ChEBI" id="CHEBI:18420"/>
    </ligand>
</feature>
<keyword evidence="2 6" id="KW-0540">Nuclease</keyword>
<evidence type="ECO:0000256" key="6">
    <source>
        <dbReference type="HAMAP-Rule" id="MF_00265"/>
    </source>
</evidence>
<evidence type="ECO:0000256" key="1">
    <source>
        <dbReference type="ARBA" id="ARBA00022649"/>
    </source>
</evidence>
<dbReference type="InterPro" id="IPR002716">
    <property type="entry name" value="PIN_dom"/>
</dbReference>
<dbReference type="EMBL" id="JADQDF010000001">
    <property type="protein sequence ID" value="MBW0126812.1"/>
    <property type="molecule type" value="Genomic_DNA"/>
</dbReference>
<evidence type="ECO:0000256" key="4">
    <source>
        <dbReference type="ARBA" id="ARBA00022801"/>
    </source>
</evidence>
<feature type="binding site" evidence="6">
    <location>
        <position position="7"/>
    </location>
    <ligand>
        <name>Mg(2+)</name>
        <dbReference type="ChEBI" id="CHEBI:18420"/>
    </ligand>
</feature>
<name>A0ABS6U3J3_9PSEU</name>
<keyword evidence="4 6" id="KW-0378">Hydrolase</keyword>